<dbReference type="GO" id="GO:0030288">
    <property type="term" value="C:outer membrane-bounded periplasmic space"/>
    <property type="evidence" value="ECO:0007669"/>
    <property type="project" value="UniProtKB-ARBA"/>
</dbReference>
<dbReference type="Gene3D" id="3.40.190.10">
    <property type="entry name" value="Periplasmic binding protein-like II"/>
    <property type="match status" value="1"/>
</dbReference>
<dbReference type="PANTHER" id="PTHR30290">
    <property type="entry name" value="PERIPLASMIC BINDING COMPONENT OF ABC TRANSPORTER"/>
    <property type="match status" value="1"/>
</dbReference>
<gene>
    <name evidence="6" type="ORF">DFR50_14545</name>
</gene>
<dbReference type="InterPro" id="IPR006311">
    <property type="entry name" value="TAT_signal"/>
</dbReference>
<accession>A0A366ELJ0</accession>
<comment type="similarity">
    <text evidence="2">Belongs to the bacterial solute-binding protein 5 family.</text>
</comment>
<keyword evidence="7" id="KW-1185">Reference proteome</keyword>
<evidence type="ECO:0000256" key="4">
    <source>
        <dbReference type="ARBA" id="ARBA00022729"/>
    </source>
</evidence>
<organism evidence="6 7">
    <name type="scientific">Roseiarcus fermentans</name>
    <dbReference type="NCBI Taxonomy" id="1473586"/>
    <lineage>
        <taxon>Bacteria</taxon>
        <taxon>Pseudomonadati</taxon>
        <taxon>Pseudomonadota</taxon>
        <taxon>Alphaproteobacteria</taxon>
        <taxon>Hyphomicrobiales</taxon>
        <taxon>Roseiarcaceae</taxon>
        <taxon>Roseiarcus</taxon>
    </lineage>
</organism>
<dbReference type="GO" id="GO:1904680">
    <property type="term" value="F:peptide transmembrane transporter activity"/>
    <property type="evidence" value="ECO:0007669"/>
    <property type="project" value="TreeGrafter"/>
</dbReference>
<dbReference type="InterPro" id="IPR030678">
    <property type="entry name" value="Peptide/Ni-bd"/>
</dbReference>
<comment type="subcellular location">
    <subcellularLocation>
        <location evidence="1">Periplasm</location>
    </subcellularLocation>
</comment>
<evidence type="ECO:0000313" key="6">
    <source>
        <dbReference type="EMBL" id="RBP03292.1"/>
    </source>
</evidence>
<reference evidence="6 7" key="1">
    <citation type="submission" date="2018-06" db="EMBL/GenBank/DDBJ databases">
        <title>Genomic Encyclopedia of Type Strains, Phase IV (KMG-IV): sequencing the most valuable type-strain genomes for metagenomic binning, comparative biology and taxonomic classification.</title>
        <authorList>
            <person name="Goeker M."/>
        </authorList>
    </citation>
    <scope>NUCLEOTIDE SEQUENCE [LARGE SCALE GENOMIC DNA]</scope>
    <source>
        <strain evidence="6 7">DSM 24875</strain>
    </source>
</reference>
<keyword evidence="4" id="KW-0732">Signal</keyword>
<dbReference type="AlphaFoldDB" id="A0A366ELJ0"/>
<evidence type="ECO:0000256" key="1">
    <source>
        <dbReference type="ARBA" id="ARBA00004418"/>
    </source>
</evidence>
<evidence type="ECO:0000259" key="5">
    <source>
        <dbReference type="Pfam" id="PF00496"/>
    </source>
</evidence>
<evidence type="ECO:0000313" key="7">
    <source>
        <dbReference type="Proteomes" id="UP000253529"/>
    </source>
</evidence>
<keyword evidence="3" id="KW-0813">Transport</keyword>
<dbReference type="OrthoDB" id="9803988at2"/>
<comment type="caution">
    <text evidence="6">The sequence shown here is derived from an EMBL/GenBank/DDBJ whole genome shotgun (WGS) entry which is preliminary data.</text>
</comment>
<dbReference type="GO" id="GO:0015833">
    <property type="term" value="P:peptide transport"/>
    <property type="evidence" value="ECO:0007669"/>
    <property type="project" value="TreeGrafter"/>
</dbReference>
<dbReference type="InterPro" id="IPR039424">
    <property type="entry name" value="SBP_5"/>
</dbReference>
<dbReference type="PIRSF" id="PIRSF002741">
    <property type="entry name" value="MppA"/>
    <property type="match status" value="1"/>
</dbReference>
<feature type="domain" description="Solute-binding protein family 5" evidence="5">
    <location>
        <begin position="96"/>
        <end position="427"/>
    </location>
</feature>
<dbReference type="EMBL" id="QNRK01000045">
    <property type="protein sequence ID" value="RBP03292.1"/>
    <property type="molecule type" value="Genomic_DNA"/>
</dbReference>
<proteinExistence type="inferred from homology"/>
<dbReference type="InterPro" id="IPR000914">
    <property type="entry name" value="SBP_5_dom"/>
</dbReference>
<dbReference type="RefSeq" id="WP_113892920.1">
    <property type="nucleotide sequence ID" value="NZ_QNRK01000045.1"/>
</dbReference>
<evidence type="ECO:0000256" key="2">
    <source>
        <dbReference type="ARBA" id="ARBA00005695"/>
    </source>
</evidence>
<dbReference type="PROSITE" id="PS51318">
    <property type="entry name" value="TAT"/>
    <property type="match status" value="1"/>
</dbReference>
<sequence>MSELDDLSARLIKGAVSRREFMARASALGASSLAISTMLGTAQAAETPKKGGVLRLGLAGGSTTDSADITSYNDSVMIDVSHGLFNGLVEWAQDGKPVPELAESFEPKKGAQDWVFTLRKGVKFSNGQEFTADDAVYSLNLHRGDTKSGGAASMKPVTDVKKLDKYQIQLSLAAPDADLPYSLTDYHLLMVPEGFKDWAKPVGTGAFALEKFDPGVRIVLKKRPDYWKEGRGWLDGADVTVINDSSARLNALISGQVDAINRVDHRAVGLLSKSPKIQVVRAPGGWHTVLAMEVDKDPYTNPDIRLALKYAADREQILKALFSGYGTLGNDHPIPRTDPYFNSELPQRKHDPEKAAYHFKKAGLSDPKIVLQASDAAFNGAVDMATLLQADAAKAGIKMDVKKEPADGFWDNVWLKGPFVESYWGGRAAATQMLGVAFAANAPWNESHWNNGTFEKLLADARAETDEPKRKAYIWEMQAMLSNDGGALIPAFRDWLDAHNDKVGGHTPHGGFDMDNGMILDKAWLKS</sequence>
<dbReference type="PANTHER" id="PTHR30290:SF10">
    <property type="entry name" value="PERIPLASMIC OLIGOPEPTIDE-BINDING PROTEIN-RELATED"/>
    <property type="match status" value="1"/>
</dbReference>
<dbReference type="GO" id="GO:0043190">
    <property type="term" value="C:ATP-binding cassette (ABC) transporter complex"/>
    <property type="evidence" value="ECO:0007669"/>
    <property type="project" value="InterPro"/>
</dbReference>
<name>A0A366ELJ0_9HYPH</name>
<evidence type="ECO:0000256" key="3">
    <source>
        <dbReference type="ARBA" id="ARBA00022448"/>
    </source>
</evidence>
<protein>
    <submittedName>
        <fullName evidence="6">Peptide/nickel transport system substrate-binding protein</fullName>
    </submittedName>
</protein>
<dbReference type="Pfam" id="PF00496">
    <property type="entry name" value="SBP_bac_5"/>
    <property type="match status" value="1"/>
</dbReference>
<dbReference type="SUPFAM" id="SSF53850">
    <property type="entry name" value="Periplasmic binding protein-like II"/>
    <property type="match status" value="1"/>
</dbReference>
<dbReference type="Gene3D" id="3.10.105.10">
    <property type="entry name" value="Dipeptide-binding Protein, Domain 3"/>
    <property type="match status" value="1"/>
</dbReference>
<dbReference type="Gene3D" id="3.90.76.10">
    <property type="entry name" value="Dipeptide-binding Protein, Domain 1"/>
    <property type="match status" value="1"/>
</dbReference>
<dbReference type="CDD" id="cd08503">
    <property type="entry name" value="PBP2_NikA_DppA_OppA_like_17"/>
    <property type="match status" value="1"/>
</dbReference>
<dbReference type="Proteomes" id="UP000253529">
    <property type="component" value="Unassembled WGS sequence"/>
</dbReference>